<keyword evidence="2" id="KW-1133">Transmembrane helix</keyword>
<keyword evidence="2" id="KW-0812">Transmembrane</keyword>
<accession>A0ABP3Q0U9</accession>
<dbReference type="InterPro" id="IPR021830">
    <property type="entry name" value="DUF3422"/>
</dbReference>
<organism evidence="3 4">
    <name type="scientific">Craurococcus roseus</name>
    <dbReference type="NCBI Taxonomy" id="77585"/>
    <lineage>
        <taxon>Bacteria</taxon>
        <taxon>Pseudomonadati</taxon>
        <taxon>Pseudomonadota</taxon>
        <taxon>Alphaproteobacteria</taxon>
        <taxon>Acetobacterales</taxon>
        <taxon>Acetobacteraceae</taxon>
        <taxon>Craurococcus</taxon>
    </lineage>
</organism>
<feature type="region of interest" description="Disordered" evidence="1">
    <location>
        <begin position="1"/>
        <end position="32"/>
    </location>
</feature>
<proteinExistence type="predicted"/>
<evidence type="ECO:0000256" key="2">
    <source>
        <dbReference type="SAM" id="Phobius"/>
    </source>
</evidence>
<feature type="transmembrane region" description="Helical" evidence="2">
    <location>
        <begin position="392"/>
        <end position="413"/>
    </location>
</feature>
<dbReference type="RefSeq" id="WP_343894563.1">
    <property type="nucleotide sequence ID" value="NZ_BAAAFZ010000015.1"/>
</dbReference>
<evidence type="ECO:0000313" key="3">
    <source>
        <dbReference type="EMBL" id="GAA0577349.1"/>
    </source>
</evidence>
<comment type="caution">
    <text evidence="3">The sequence shown here is derived from an EMBL/GenBank/DDBJ whole genome shotgun (WGS) entry which is preliminary data.</text>
</comment>
<sequence length="457" mass="48699">MAAQHPPAVEAPGRAGRSAAGAVAAPLPRDHPQRQALNDEVHARPPEPLAGPLRASYVALLGDAAQREAALDAVRDLARRSGARTLPEPGASHYSADFGAFRLRWERHGEFTRCMVVAPGIGGDDPFAEPAIGALPDGWLAAVPGEVVAAVHAALVPSAGEGPAPDLDALSGRHFGGNQLIGGGIVGGRGEAYTDFRIHPDGFGRLLVLDRGMAPWQAGRMLQRLFEIETYRILALLAFPVAKDLAPFLGGRERALAEVATALIGAGEADEAALHERLTRLAAEIESREAATLFRFGAAAAYYDLVRRRIAELRETRIEGLPTFEEFTERRLAPAIATCAAVARRQEALSARVARVTQLLSTRVEISRERQAFAVLASMDRRARLQLRLQQTVEGLSVAAITYYVVGLVGYAAKAAKAAGAWRVEPDVAVGVAVPVVAGLVALGLRRVRRGLERRGD</sequence>
<keyword evidence="4" id="KW-1185">Reference proteome</keyword>
<dbReference type="Proteomes" id="UP001501588">
    <property type="component" value="Unassembled WGS sequence"/>
</dbReference>
<keyword evidence="2" id="KW-0472">Membrane</keyword>
<feature type="compositionally biased region" description="Low complexity" evidence="1">
    <location>
        <begin position="11"/>
        <end position="27"/>
    </location>
</feature>
<dbReference type="Pfam" id="PF11902">
    <property type="entry name" value="DUF3422"/>
    <property type="match status" value="1"/>
</dbReference>
<reference evidence="4" key="1">
    <citation type="journal article" date="2019" name="Int. J. Syst. Evol. Microbiol.">
        <title>The Global Catalogue of Microorganisms (GCM) 10K type strain sequencing project: providing services to taxonomists for standard genome sequencing and annotation.</title>
        <authorList>
            <consortium name="The Broad Institute Genomics Platform"/>
            <consortium name="The Broad Institute Genome Sequencing Center for Infectious Disease"/>
            <person name="Wu L."/>
            <person name="Ma J."/>
        </authorList>
    </citation>
    <scope>NUCLEOTIDE SEQUENCE [LARGE SCALE GENOMIC DNA]</scope>
    <source>
        <strain evidence="4">JCM 9933</strain>
    </source>
</reference>
<gene>
    <name evidence="3" type="ORF">GCM10009416_14880</name>
</gene>
<name>A0ABP3Q0U9_9PROT</name>
<dbReference type="EMBL" id="BAAAFZ010000015">
    <property type="protein sequence ID" value="GAA0577349.1"/>
    <property type="molecule type" value="Genomic_DNA"/>
</dbReference>
<evidence type="ECO:0000256" key="1">
    <source>
        <dbReference type="SAM" id="MobiDB-lite"/>
    </source>
</evidence>
<feature type="transmembrane region" description="Helical" evidence="2">
    <location>
        <begin position="428"/>
        <end position="445"/>
    </location>
</feature>
<evidence type="ECO:0000313" key="4">
    <source>
        <dbReference type="Proteomes" id="UP001501588"/>
    </source>
</evidence>
<protein>
    <submittedName>
        <fullName evidence="3">DUF3422 domain-containing protein</fullName>
    </submittedName>
</protein>